<dbReference type="NCBIfam" id="TIGR00254">
    <property type="entry name" value="GGDEF"/>
    <property type="match status" value="1"/>
</dbReference>
<protein>
    <submittedName>
        <fullName evidence="2">Diguanylate cyclase (GGDEF) domain-containing protein</fullName>
    </submittedName>
</protein>
<dbReference type="PANTHER" id="PTHR44757">
    <property type="entry name" value="DIGUANYLATE CYCLASE DGCP"/>
    <property type="match status" value="1"/>
</dbReference>
<dbReference type="EMBL" id="FAOZ01000008">
    <property type="protein sequence ID" value="CUU56521.1"/>
    <property type="molecule type" value="Genomic_DNA"/>
</dbReference>
<dbReference type="InterPro" id="IPR043128">
    <property type="entry name" value="Rev_trsase/Diguanyl_cyclase"/>
</dbReference>
<dbReference type="CDD" id="cd01949">
    <property type="entry name" value="GGDEF"/>
    <property type="match status" value="1"/>
</dbReference>
<name>A0A0S4QMP7_9ACTN</name>
<dbReference type="InterPro" id="IPR035965">
    <property type="entry name" value="PAS-like_dom_sf"/>
</dbReference>
<reference evidence="3" key="1">
    <citation type="submission" date="2015-11" db="EMBL/GenBank/DDBJ databases">
        <authorList>
            <person name="Varghese N."/>
        </authorList>
    </citation>
    <scope>NUCLEOTIDE SEQUENCE [LARGE SCALE GENOMIC DNA]</scope>
    <source>
        <strain evidence="3">DSM 45899</strain>
    </source>
</reference>
<dbReference type="InterPro" id="IPR029787">
    <property type="entry name" value="Nucleotide_cyclase"/>
</dbReference>
<dbReference type="FunFam" id="3.30.70.270:FF:000001">
    <property type="entry name" value="Diguanylate cyclase domain protein"/>
    <property type="match status" value="1"/>
</dbReference>
<sequence>MSTMDWSATPLGPLSRWCAELRTAVSLCLESQFPIQILWGPDLIELHNDALTQHLGRKHPKCIGRPFREFFPEALELVSPLLDQVMSGGGATWAQDLRVLSDRRGYLEECFFTFSYGPIRRIKTAEVLGVLTVSTETTRNVVSLRRLSCLREIAGLTIHAQTSEEVFKNSVDALGRCWADVPYCMILLRDQDTDRPTVRPVATAGLAAMPGAPSDQDTLDADGLLPEFGESLLSGRMMISRRLPDRLDLQIIAATPALNRAIVVPLAARGNEPPPGLLVAGISDRLPLDGDYRTFFSLAASQISGAAWAADAAAAERARAVEARYQSLHDALTGLPNRSALFDHLDQALADAREGGRHVGFLFIDLDRFKMVNDLLGHEAGDDLLREIARRMRRTVRPADFVARLSGDEFAVVCADITCPDGVETVAERVRAALLTTRTQGARTFSVSASVGVAISDPDTFSPDGLVRTADAAMYQAKRRGKTHGQILDTVR</sequence>
<dbReference type="SUPFAM" id="SSF55785">
    <property type="entry name" value="PYP-like sensor domain (PAS domain)"/>
    <property type="match status" value="1"/>
</dbReference>
<dbReference type="Pfam" id="PF08448">
    <property type="entry name" value="PAS_4"/>
    <property type="match status" value="1"/>
</dbReference>
<evidence type="ECO:0000259" key="1">
    <source>
        <dbReference type="PROSITE" id="PS50887"/>
    </source>
</evidence>
<dbReference type="SUPFAM" id="SSF55073">
    <property type="entry name" value="Nucleotide cyclase"/>
    <property type="match status" value="1"/>
</dbReference>
<evidence type="ECO:0000313" key="2">
    <source>
        <dbReference type="EMBL" id="CUU56521.1"/>
    </source>
</evidence>
<dbReference type="PROSITE" id="PS50887">
    <property type="entry name" value="GGDEF"/>
    <property type="match status" value="1"/>
</dbReference>
<evidence type="ECO:0000313" key="3">
    <source>
        <dbReference type="Proteomes" id="UP000198802"/>
    </source>
</evidence>
<feature type="domain" description="GGDEF" evidence="1">
    <location>
        <begin position="357"/>
        <end position="490"/>
    </location>
</feature>
<dbReference type="InterPro" id="IPR052155">
    <property type="entry name" value="Biofilm_reg_signaling"/>
</dbReference>
<keyword evidence="3" id="KW-1185">Reference proteome</keyword>
<organism evidence="2 3">
    <name type="scientific">Parafrankia irregularis</name>
    <dbReference type="NCBI Taxonomy" id="795642"/>
    <lineage>
        <taxon>Bacteria</taxon>
        <taxon>Bacillati</taxon>
        <taxon>Actinomycetota</taxon>
        <taxon>Actinomycetes</taxon>
        <taxon>Frankiales</taxon>
        <taxon>Frankiaceae</taxon>
        <taxon>Parafrankia</taxon>
    </lineage>
</organism>
<dbReference type="Pfam" id="PF00990">
    <property type="entry name" value="GGDEF"/>
    <property type="match status" value="1"/>
</dbReference>
<dbReference type="PANTHER" id="PTHR44757:SF2">
    <property type="entry name" value="BIOFILM ARCHITECTURE MAINTENANCE PROTEIN MBAA"/>
    <property type="match status" value="1"/>
</dbReference>
<dbReference type="InterPro" id="IPR000160">
    <property type="entry name" value="GGDEF_dom"/>
</dbReference>
<dbReference type="Gene3D" id="3.30.450.20">
    <property type="entry name" value="PAS domain"/>
    <property type="match status" value="1"/>
</dbReference>
<dbReference type="InterPro" id="IPR013656">
    <property type="entry name" value="PAS_4"/>
</dbReference>
<proteinExistence type="predicted"/>
<accession>A0A0S4QMP7</accession>
<dbReference type="SMART" id="SM00267">
    <property type="entry name" value="GGDEF"/>
    <property type="match status" value="1"/>
</dbReference>
<gene>
    <name evidence="2" type="ORF">Ga0074812_10849</name>
</gene>
<dbReference type="AlphaFoldDB" id="A0A0S4QMP7"/>
<dbReference type="Gene3D" id="3.30.70.270">
    <property type="match status" value="1"/>
</dbReference>
<dbReference type="Proteomes" id="UP000198802">
    <property type="component" value="Unassembled WGS sequence"/>
</dbReference>